<dbReference type="AlphaFoldDB" id="A0A0L0CQG6"/>
<keyword evidence="1" id="KW-0812">Transmembrane</keyword>
<keyword evidence="1" id="KW-0472">Membrane</keyword>
<reference evidence="2 3" key="1">
    <citation type="journal article" date="2015" name="Nat. Commun.">
        <title>Lucilia cuprina genome unlocks parasitic fly biology to underpin future interventions.</title>
        <authorList>
            <person name="Anstead C.A."/>
            <person name="Korhonen P.K."/>
            <person name="Young N.D."/>
            <person name="Hall R.S."/>
            <person name="Jex A.R."/>
            <person name="Murali S.C."/>
            <person name="Hughes D.S."/>
            <person name="Lee S.F."/>
            <person name="Perry T."/>
            <person name="Stroehlein A.J."/>
            <person name="Ansell B.R."/>
            <person name="Breugelmans B."/>
            <person name="Hofmann A."/>
            <person name="Qu J."/>
            <person name="Dugan S."/>
            <person name="Lee S.L."/>
            <person name="Chao H."/>
            <person name="Dinh H."/>
            <person name="Han Y."/>
            <person name="Doddapaneni H.V."/>
            <person name="Worley K.C."/>
            <person name="Muzny D.M."/>
            <person name="Ioannidis P."/>
            <person name="Waterhouse R.M."/>
            <person name="Zdobnov E.M."/>
            <person name="James P.J."/>
            <person name="Bagnall N.H."/>
            <person name="Kotze A.C."/>
            <person name="Gibbs R.A."/>
            <person name="Richards S."/>
            <person name="Batterham P."/>
            <person name="Gasser R.B."/>
        </authorList>
    </citation>
    <scope>NUCLEOTIDE SEQUENCE [LARGE SCALE GENOMIC DNA]</scope>
    <source>
        <strain evidence="2 3">LS</strain>
        <tissue evidence="2">Full body</tissue>
    </source>
</reference>
<accession>A0A0L0CQG6</accession>
<evidence type="ECO:0000313" key="2">
    <source>
        <dbReference type="EMBL" id="KNC34412.1"/>
    </source>
</evidence>
<keyword evidence="3" id="KW-1185">Reference proteome</keyword>
<comment type="caution">
    <text evidence="2">The sequence shown here is derived from an EMBL/GenBank/DDBJ whole genome shotgun (WGS) entry which is preliminary data.</text>
</comment>
<sequence>MSKSSLFTRKYCTEPINSDTGRYGFLRKYYSAIQGKPVSYDYTLECIYPKSLELPSSREKKPLTGVEKFTGALLTEAKNFKELLEKVERGEKTEPYKTIDIDFLADDIFNDILNEINNPKQDPLDNLEGSAPYGDIFNDILNEINNPKQDPLDNLEGSAPYGVICENLIFNETNEQGIVVDIKRPICYPAPRSSLPTTTTSPTMTKYPTVTTVTKSRSFALAFSTFLHFILLVYLKLHIHALPDVFSQNI</sequence>
<evidence type="ECO:0000313" key="3">
    <source>
        <dbReference type="Proteomes" id="UP000037069"/>
    </source>
</evidence>
<feature type="transmembrane region" description="Helical" evidence="1">
    <location>
        <begin position="219"/>
        <end position="237"/>
    </location>
</feature>
<protein>
    <submittedName>
        <fullName evidence="2">Uncharacterized protein</fullName>
    </submittedName>
</protein>
<keyword evidence="1" id="KW-1133">Transmembrane helix</keyword>
<proteinExistence type="predicted"/>
<name>A0A0L0CQG6_LUCCU</name>
<dbReference type="EMBL" id="JRES01000067">
    <property type="protein sequence ID" value="KNC34412.1"/>
    <property type="molecule type" value="Genomic_DNA"/>
</dbReference>
<evidence type="ECO:0000256" key="1">
    <source>
        <dbReference type="SAM" id="Phobius"/>
    </source>
</evidence>
<organism evidence="2 3">
    <name type="scientific">Lucilia cuprina</name>
    <name type="common">Green bottle fly</name>
    <name type="synonym">Australian sheep blowfly</name>
    <dbReference type="NCBI Taxonomy" id="7375"/>
    <lineage>
        <taxon>Eukaryota</taxon>
        <taxon>Metazoa</taxon>
        <taxon>Ecdysozoa</taxon>
        <taxon>Arthropoda</taxon>
        <taxon>Hexapoda</taxon>
        <taxon>Insecta</taxon>
        <taxon>Pterygota</taxon>
        <taxon>Neoptera</taxon>
        <taxon>Endopterygota</taxon>
        <taxon>Diptera</taxon>
        <taxon>Brachycera</taxon>
        <taxon>Muscomorpha</taxon>
        <taxon>Oestroidea</taxon>
        <taxon>Calliphoridae</taxon>
        <taxon>Luciliinae</taxon>
        <taxon>Lucilia</taxon>
    </lineage>
</organism>
<gene>
    <name evidence="2" type="ORF">FF38_00732</name>
</gene>
<dbReference type="Proteomes" id="UP000037069">
    <property type="component" value="Unassembled WGS sequence"/>
</dbReference>